<dbReference type="SUPFAM" id="SSF57667">
    <property type="entry name" value="beta-beta-alpha zinc fingers"/>
    <property type="match status" value="3"/>
</dbReference>
<feature type="domain" description="C2H2-type" evidence="8">
    <location>
        <begin position="123"/>
        <end position="150"/>
    </location>
</feature>
<feature type="domain" description="C2H2-type" evidence="8">
    <location>
        <begin position="183"/>
        <end position="211"/>
    </location>
</feature>
<dbReference type="PANTHER" id="PTHR24394:SF29">
    <property type="entry name" value="MYONEURIN"/>
    <property type="match status" value="1"/>
</dbReference>
<evidence type="ECO:0000313" key="10">
    <source>
        <dbReference type="Proteomes" id="UP001430953"/>
    </source>
</evidence>
<dbReference type="PROSITE" id="PS00028">
    <property type="entry name" value="ZINC_FINGER_C2H2_1"/>
    <property type="match status" value="6"/>
</dbReference>
<dbReference type="FunFam" id="3.30.160.60:FF:000478">
    <property type="entry name" value="Zinc finger protein 133"/>
    <property type="match status" value="1"/>
</dbReference>
<keyword evidence="6" id="KW-0539">Nucleus</keyword>
<evidence type="ECO:0000256" key="2">
    <source>
        <dbReference type="ARBA" id="ARBA00022723"/>
    </source>
</evidence>
<dbReference type="GO" id="GO:0008270">
    <property type="term" value="F:zinc ion binding"/>
    <property type="evidence" value="ECO:0007669"/>
    <property type="project" value="UniProtKB-KW"/>
</dbReference>
<evidence type="ECO:0000256" key="4">
    <source>
        <dbReference type="ARBA" id="ARBA00022771"/>
    </source>
</evidence>
<keyword evidence="2" id="KW-0479">Metal-binding</keyword>
<evidence type="ECO:0000256" key="7">
    <source>
        <dbReference type="PROSITE-ProRule" id="PRU00042"/>
    </source>
</evidence>
<feature type="domain" description="C2H2-type" evidence="8">
    <location>
        <begin position="212"/>
        <end position="239"/>
    </location>
</feature>
<protein>
    <recommendedName>
        <fullName evidence="8">C2H2-type domain-containing protein</fullName>
    </recommendedName>
</protein>
<dbReference type="GO" id="GO:0005634">
    <property type="term" value="C:nucleus"/>
    <property type="evidence" value="ECO:0007669"/>
    <property type="project" value="UniProtKB-SubCell"/>
</dbReference>
<organism evidence="9 10">
    <name type="scientific">Cardiocondyla obscurior</name>
    <dbReference type="NCBI Taxonomy" id="286306"/>
    <lineage>
        <taxon>Eukaryota</taxon>
        <taxon>Metazoa</taxon>
        <taxon>Ecdysozoa</taxon>
        <taxon>Arthropoda</taxon>
        <taxon>Hexapoda</taxon>
        <taxon>Insecta</taxon>
        <taxon>Pterygota</taxon>
        <taxon>Neoptera</taxon>
        <taxon>Endopterygota</taxon>
        <taxon>Hymenoptera</taxon>
        <taxon>Apocrita</taxon>
        <taxon>Aculeata</taxon>
        <taxon>Formicoidea</taxon>
        <taxon>Formicidae</taxon>
        <taxon>Myrmicinae</taxon>
        <taxon>Cardiocondyla</taxon>
    </lineage>
</organism>
<keyword evidence="5" id="KW-0862">Zinc</keyword>
<dbReference type="Pfam" id="PF13894">
    <property type="entry name" value="zf-C2H2_4"/>
    <property type="match status" value="1"/>
</dbReference>
<dbReference type="SMART" id="SM00355">
    <property type="entry name" value="ZnF_C2H2"/>
    <property type="match status" value="6"/>
</dbReference>
<sequence length="313" mass="36228">MVRLIQNDGEQLLELFQDSQAEQEINRDVAQSINLKDCSNVLQDSNKIVESFKNKSDFFTCVEDNELLGENINTSQSIENTERCLDSDNNLPTDATAVESGNNKNSIKTSKKLKKPKTISKKFQCSECKKAFSTAYNYKQHIGIHFTDQQKFHCKDCGTSFAWKSTLNKHIANNHSSVAPQKFVCKICPKVYSTLSQVNDHVKRDHLKQRNHVCLHCGKSFFKRFDLKIHSRTHTNERPYVCRVCGKRFPHQSHIIRHERMHSGERPYICDICQRTFVQLSSLKAHKQKHQEIRIDFLDYQIGEDDPIALARL</sequence>
<dbReference type="InterPro" id="IPR013087">
    <property type="entry name" value="Znf_C2H2_type"/>
</dbReference>
<evidence type="ECO:0000256" key="1">
    <source>
        <dbReference type="ARBA" id="ARBA00004123"/>
    </source>
</evidence>
<keyword evidence="3" id="KW-0677">Repeat</keyword>
<dbReference type="AlphaFoldDB" id="A0AAW2GF73"/>
<feature type="domain" description="C2H2-type" evidence="8">
    <location>
        <begin position="268"/>
        <end position="295"/>
    </location>
</feature>
<dbReference type="GO" id="GO:0003677">
    <property type="term" value="F:DNA binding"/>
    <property type="evidence" value="ECO:0007669"/>
    <property type="project" value="UniProtKB-KW"/>
</dbReference>
<comment type="caution">
    <text evidence="9">The sequence shown here is derived from an EMBL/GenBank/DDBJ whole genome shotgun (WGS) entry which is preliminary data.</text>
</comment>
<evidence type="ECO:0000256" key="5">
    <source>
        <dbReference type="ARBA" id="ARBA00022833"/>
    </source>
</evidence>
<evidence type="ECO:0000256" key="3">
    <source>
        <dbReference type="ARBA" id="ARBA00022737"/>
    </source>
</evidence>
<dbReference type="Gene3D" id="3.30.160.60">
    <property type="entry name" value="Classic Zinc Finger"/>
    <property type="match status" value="5"/>
</dbReference>
<evidence type="ECO:0000313" key="9">
    <source>
        <dbReference type="EMBL" id="KAL0126849.1"/>
    </source>
</evidence>
<dbReference type="FunFam" id="3.30.160.60:FF:000446">
    <property type="entry name" value="Zinc finger protein"/>
    <property type="match status" value="2"/>
</dbReference>
<dbReference type="Pfam" id="PF00096">
    <property type="entry name" value="zf-C2H2"/>
    <property type="match status" value="5"/>
</dbReference>
<proteinExistence type="predicted"/>
<keyword evidence="10" id="KW-1185">Reference proteome</keyword>
<gene>
    <name evidence="9" type="ORF">PUN28_005307</name>
</gene>
<reference evidence="9 10" key="1">
    <citation type="submission" date="2023-03" db="EMBL/GenBank/DDBJ databases">
        <title>High recombination rates correlate with genetic variation in Cardiocondyla obscurior ants.</title>
        <authorList>
            <person name="Errbii M."/>
        </authorList>
    </citation>
    <scope>NUCLEOTIDE SEQUENCE [LARGE SCALE GENOMIC DNA]</scope>
    <source>
        <strain evidence="9">Alpha-2009</strain>
        <tissue evidence="9">Whole body</tissue>
    </source>
</reference>
<dbReference type="Proteomes" id="UP001430953">
    <property type="component" value="Unassembled WGS sequence"/>
</dbReference>
<feature type="domain" description="C2H2-type" evidence="8">
    <location>
        <begin position="240"/>
        <end position="267"/>
    </location>
</feature>
<evidence type="ECO:0000259" key="8">
    <source>
        <dbReference type="PROSITE" id="PS50157"/>
    </source>
</evidence>
<feature type="domain" description="C2H2-type" evidence="8">
    <location>
        <begin position="152"/>
        <end position="180"/>
    </location>
</feature>
<dbReference type="PROSITE" id="PS50157">
    <property type="entry name" value="ZINC_FINGER_C2H2_2"/>
    <property type="match status" value="6"/>
</dbReference>
<dbReference type="GO" id="GO:0000981">
    <property type="term" value="F:DNA-binding transcription factor activity, RNA polymerase II-specific"/>
    <property type="evidence" value="ECO:0007669"/>
    <property type="project" value="TreeGrafter"/>
</dbReference>
<evidence type="ECO:0000256" key="6">
    <source>
        <dbReference type="ARBA" id="ARBA00023242"/>
    </source>
</evidence>
<keyword evidence="4 7" id="KW-0863">Zinc-finger</keyword>
<accession>A0AAW2GF73</accession>
<comment type="subcellular location">
    <subcellularLocation>
        <location evidence="1">Nucleus</location>
    </subcellularLocation>
</comment>
<dbReference type="InterPro" id="IPR036236">
    <property type="entry name" value="Znf_C2H2_sf"/>
</dbReference>
<dbReference type="EMBL" id="JADYXP020000004">
    <property type="protein sequence ID" value="KAL0126849.1"/>
    <property type="molecule type" value="Genomic_DNA"/>
</dbReference>
<name>A0AAW2GF73_9HYME</name>
<dbReference type="PANTHER" id="PTHR24394">
    <property type="entry name" value="ZINC FINGER PROTEIN"/>
    <property type="match status" value="1"/>
</dbReference>